<proteinExistence type="predicted"/>
<keyword evidence="2" id="KW-1185">Reference proteome</keyword>
<dbReference type="Proteomes" id="UP000001591">
    <property type="component" value="Chromosome"/>
</dbReference>
<sequence length="140" mass="15807">MGISFVVPPDGRRPDDEDSMIRRALAASVLVPVLLAGAALADGRQDFTLVNKTGYTISEVYVSSAKTDDWEEDVMGRDVLEDGDRVQISFPYKEKSCKWDLKVVYDDGEEAVWNGFDLCRTSVIRIRYNRNDGSTWAEYE</sequence>
<dbReference type="KEGG" id="rce:RC1_1887"/>
<protein>
    <recommendedName>
        <fullName evidence="3">Argininosuccinate lyase</fullName>
    </recommendedName>
</protein>
<reference evidence="1 2" key="1">
    <citation type="journal article" date="2010" name="BMC Genomics">
        <title>Metabolic flexibility revealed in the genome of the cyst-forming alpha-1 proteobacterium Rhodospirillum centenum.</title>
        <authorList>
            <person name="Lu Y.K."/>
            <person name="Marden J."/>
            <person name="Han M."/>
            <person name="Swingley W.D."/>
            <person name="Mastrian S.D."/>
            <person name="Chowdhury S.R."/>
            <person name="Hao J."/>
            <person name="Helmy T."/>
            <person name="Kim S."/>
            <person name="Kurdoglu A.A."/>
            <person name="Matthies H.J."/>
            <person name="Rollo D."/>
            <person name="Stothard P."/>
            <person name="Blankenship R.E."/>
            <person name="Bauer C.E."/>
            <person name="Touchman J.W."/>
        </authorList>
    </citation>
    <scope>NUCLEOTIDE SEQUENCE [LARGE SCALE GENOMIC DNA]</scope>
    <source>
        <strain evidence="2">ATCC 51521 / SW</strain>
    </source>
</reference>
<dbReference type="eggNOG" id="ENOG5032ST0">
    <property type="taxonomic scope" value="Bacteria"/>
</dbReference>
<accession>B6INU9</accession>
<organism evidence="1 2">
    <name type="scientific">Rhodospirillum centenum (strain ATCC 51521 / SW)</name>
    <dbReference type="NCBI Taxonomy" id="414684"/>
    <lineage>
        <taxon>Bacteria</taxon>
        <taxon>Pseudomonadati</taxon>
        <taxon>Pseudomonadota</taxon>
        <taxon>Alphaproteobacteria</taxon>
        <taxon>Rhodospirillales</taxon>
        <taxon>Rhodospirillaceae</taxon>
        <taxon>Rhodospirillum</taxon>
    </lineage>
</organism>
<dbReference type="EMBL" id="CP000613">
    <property type="protein sequence ID" value="ACI99283.1"/>
    <property type="molecule type" value="Genomic_DNA"/>
</dbReference>
<dbReference type="HOGENOM" id="CLU_139214_0_0_5"/>
<evidence type="ECO:0008006" key="3">
    <source>
        <dbReference type="Google" id="ProtNLM"/>
    </source>
</evidence>
<evidence type="ECO:0000313" key="2">
    <source>
        <dbReference type="Proteomes" id="UP000001591"/>
    </source>
</evidence>
<gene>
    <name evidence="1" type="ordered locus">RC1_1887</name>
</gene>
<dbReference type="STRING" id="414684.RC1_1887"/>
<evidence type="ECO:0000313" key="1">
    <source>
        <dbReference type="EMBL" id="ACI99283.1"/>
    </source>
</evidence>
<dbReference type="AlphaFoldDB" id="B6INU9"/>
<name>B6INU9_RHOCS</name>